<gene>
    <name evidence="4" type="primary">lipO</name>
    <name evidence="4" type="ORF">MPRM_19250</name>
</gene>
<organism evidence="4 5">
    <name type="scientific">Mycobacterium parmense</name>
    <dbReference type="NCBI Taxonomy" id="185642"/>
    <lineage>
        <taxon>Bacteria</taxon>
        <taxon>Bacillati</taxon>
        <taxon>Actinomycetota</taxon>
        <taxon>Actinomycetes</taxon>
        <taxon>Mycobacteriales</taxon>
        <taxon>Mycobacteriaceae</taxon>
        <taxon>Mycobacterium</taxon>
        <taxon>Mycobacterium simiae complex</taxon>
    </lineage>
</organism>
<dbReference type="GO" id="GO:0016787">
    <property type="term" value="F:hydrolase activity"/>
    <property type="evidence" value="ECO:0007669"/>
    <property type="project" value="UniProtKB-KW"/>
</dbReference>
<dbReference type="PANTHER" id="PTHR48081">
    <property type="entry name" value="AB HYDROLASE SUPERFAMILY PROTEIN C4A8.06C"/>
    <property type="match status" value="1"/>
</dbReference>
<keyword evidence="2" id="KW-0378">Hydrolase</keyword>
<dbReference type="Gene3D" id="3.40.50.1820">
    <property type="entry name" value="alpha/beta hydrolase"/>
    <property type="match status" value="1"/>
</dbReference>
<dbReference type="InterPro" id="IPR029058">
    <property type="entry name" value="AB_hydrolase_fold"/>
</dbReference>
<dbReference type="Pfam" id="PF20434">
    <property type="entry name" value="BD-FAE"/>
    <property type="match status" value="1"/>
</dbReference>
<comment type="similarity">
    <text evidence="1">Belongs to the 'GDXG' lipolytic enzyme family.</text>
</comment>
<evidence type="ECO:0000313" key="4">
    <source>
        <dbReference type="EMBL" id="BBZ44644.1"/>
    </source>
</evidence>
<dbReference type="Proteomes" id="UP000467105">
    <property type="component" value="Chromosome"/>
</dbReference>
<dbReference type="SUPFAM" id="SSF53474">
    <property type="entry name" value="alpha/beta-Hydrolases"/>
    <property type="match status" value="1"/>
</dbReference>
<evidence type="ECO:0000256" key="1">
    <source>
        <dbReference type="ARBA" id="ARBA00010515"/>
    </source>
</evidence>
<dbReference type="PANTHER" id="PTHR48081:SF33">
    <property type="entry name" value="KYNURENINE FORMAMIDASE"/>
    <property type="match status" value="1"/>
</dbReference>
<evidence type="ECO:0000256" key="2">
    <source>
        <dbReference type="ARBA" id="ARBA00022801"/>
    </source>
</evidence>
<reference evidence="4 5" key="1">
    <citation type="journal article" date="2019" name="Emerg. Microbes Infect.">
        <title>Comprehensive subspecies identification of 175 nontuberculous mycobacteria species based on 7547 genomic profiles.</title>
        <authorList>
            <person name="Matsumoto Y."/>
            <person name="Kinjo T."/>
            <person name="Motooka D."/>
            <person name="Nabeya D."/>
            <person name="Jung N."/>
            <person name="Uechi K."/>
            <person name="Horii T."/>
            <person name="Iida T."/>
            <person name="Fujita J."/>
            <person name="Nakamura S."/>
        </authorList>
    </citation>
    <scope>NUCLEOTIDE SEQUENCE [LARGE SCALE GENOMIC DNA]</scope>
    <source>
        <strain evidence="4 5">JCM 14742</strain>
    </source>
</reference>
<dbReference type="InterPro" id="IPR049492">
    <property type="entry name" value="BD-FAE-like_dom"/>
</dbReference>
<sequence length="424" mass="47038">MNRTLIARLRRPRPVLRAAVEFVNAANGLRPLARKGYSTVLVFWFGWPTSEVPGLYFSASLADALRRGRRGDFAGRRGRVAMALTAASWAILGVIRYRGVTTPGPVLEAGLREQLGHDYANEILDLPAAFTRRGRRLLPLANTVARRRYVDKTNVVSYGPHGRANLADVWRRRDLPRDGKAPVLLQVPGGAWIIGMRRPQAYPLMSHLAARGWVCVSIAYRVSPRHTWPDHIVDVKRALAWVKENIADYGGDPDFVAITGGSAGGHLCALAALTPNDPQFQPGFEDADTSVVAAVPVYGRYDWFSTEGEGRREFIGLLEKFVVKRKFASHRRVYVDASPIRQLRADAPPFFILHGSDDSLIPVGEAQDFVEEMRAVSKSPVAYAELPNAQHAFDIFSSPRAHRSAEAVARFLSWVYATTYAARD</sequence>
<dbReference type="AlphaFoldDB" id="A0A7I7YUI4"/>
<name>A0A7I7YUI4_9MYCO</name>
<evidence type="ECO:0000259" key="3">
    <source>
        <dbReference type="Pfam" id="PF20434"/>
    </source>
</evidence>
<proteinExistence type="inferred from homology"/>
<keyword evidence="5" id="KW-1185">Reference proteome</keyword>
<feature type="domain" description="BD-FAE-like" evidence="3">
    <location>
        <begin position="178"/>
        <end position="372"/>
    </location>
</feature>
<evidence type="ECO:0000313" key="5">
    <source>
        <dbReference type="Proteomes" id="UP000467105"/>
    </source>
</evidence>
<protein>
    <submittedName>
        <fullName evidence="4">Esterase</fullName>
    </submittedName>
</protein>
<dbReference type="FunFam" id="3.40.50.1820:FF:000135">
    <property type="entry name" value="Esterase lipC"/>
    <property type="match status" value="1"/>
</dbReference>
<accession>A0A7I7YUI4</accession>
<dbReference type="EMBL" id="AP022614">
    <property type="protein sequence ID" value="BBZ44644.1"/>
    <property type="molecule type" value="Genomic_DNA"/>
</dbReference>
<dbReference type="InterPro" id="IPR050300">
    <property type="entry name" value="GDXG_lipolytic_enzyme"/>
</dbReference>